<comment type="caution">
    <text evidence="1">The sequence shown here is derived from an EMBL/GenBank/DDBJ whole genome shotgun (WGS) entry which is preliminary data.</text>
</comment>
<protein>
    <submittedName>
        <fullName evidence="1">Uncharacterized protein</fullName>
    </submittedName>
</protein>
<reference evidence="2" key="1">
    <citation type="journal article" date="2019" name="Int. J. Syst. Evol. Microbiol.">
        <title>The Global Catalogue of Microorganisms (GCM) 10K type strain sequencing project: providing services to taxonomists for standard genome sequencing and annotation.</title>
        <authorList>
            <consortium name="The Broad Institute Genomics Platform"/>
            <consortium name="The Broad Institute Genome Sequencing Center for Infectious Disease"/>
            <person name="Wu L."/>
            <person name="Ma J."/>
        </authorList>
    </citation>
    <scope>NUCLEOTIDE SEQUENCE [LARGE SCALE GENOMIC DNA]</scope>
    <source>
        <strain evidence="2">CGMCC 1.12859</strain>
    </source>
</reference>
<keyword evidence="2" id="KW-1185">Reference proteome</keyword>
<proteinExistence type="predicted"/>
<accession>A0ABW2G3A8</accession>
<gene>
    <name evidence="1" type="ORF">ACFQMG_24355</name>
</gene>
<organism evidence="1 2">
    <name type="scientific">Kitasatospora paranensis</name>
    <dbReference type="NCBI Taxonomy" id="258053"/>
    <lineage>
        <taxon>Bacteria</taxon>
        <taxon>Bacillati</taxon>
        <taxon>Actinomycetota</taxon>
        <taxon>Actinomycetes</taxon>
        <taxon>Kitasatosporales</taxon>
        <taxon>Streptomycetaceae</taxon>
        <taxon>Kitasatospora</taxon>
    </lineage>
</organism>
<name>A0ABW2G3A8_9ACTN</name>
<sequence>MIDPADVDDRFGRLAAEYGLRRTAAHGTVVRRECYEDDAFDLRPLHYERNLSRPGRRLAERPDLARDHVRLGFTADDRLVVKLEYSGFLGATTPTTG</sequence>
<dbReference type="RefSeq" id="WP_345709189.1">
    <property type="nucleotide sequence ID" value="NZ_BAABKV010000001.1"/>
</dbReference>
<evidence type="ECO:0000313" key="2">
    <source>
        <dbReference type="Proteomes" id="UP001596435"/>
    </source>
</evidence>
<dbReference type="Proteomes" id="UP001596435">
    <property type="component" value="Unassembled WGS sequence"/>
</dbReference>
<evidence type="ECO:0000313" key="1">
    <source>
        <dbReference type="EMBL" id="MFC7182687.1"/>
    </source>
</evidence>
<dbReference type="EMBL" id="JBHTAJ010000051">
    <property type="protein sequence ID" value="MFC7182687.1"/>
    <property type="molecule type" value="Genomic_DNA"/>
</dbReference>